<evidence type="ECO:0000313" key="4">
    <source>
        <dbReference type="Proteomes" id="UP000054538"/>
    </source>
</evidence>
<keyword evidence="2" id="KW-1133">Transmembrane helix</keyword>
<dbReference type="HOGENOM" id="CLU_075872_0_0_1"/>
<organism evidence="3 4">
    <name type="scientific">Paxillus rubicundulus Ve08.2h10</name>
    <dbReference type="NCBI Taxonomy" id="930991"/>
    <lineage>
        <taxon>Eukaryota</taxon>
        <taxon>Fungi</taxon>
        <taxon>Dikarya</taxon>
        <taxon>Basidiomycota</taxon>
        <taxon>Agaricomycotina</taxon>
        <taxon>Agaricomycetes</taxon>
        <taxon>Agaricomycetidae</taxon>
        <taxon>Boletales</taxon>
        <taxon>Paxilineae</taxon>
        <taxon>Paxillaceae</taxon>
        <taxon>Paxillus</taxon>
    </lineage>
</organism>
<feature type="region of interest" description="Disordered" evidence="1">
    <location>
        <begin position="204"/>
        <end position="318"/>
    </location>
</feature>
<feature type="region of interest" description="Disordered" evidence="1">
    <location>
        <begin position="103"/>
        <end position="188"/>
    </location>
</feature>
<reference evidence="4" key="2">
    <citation type="submission" date="2015-01" db="EMBL/GenBank/DDBJ databases">
        <title>Evolutionary Origins and Diversification of the Mycorrhizal Mutualists.</title>
        <authorList>
            <consortium name="DOE Joint Genome Institute"/>
            <consortium name="Mycorrhizal Genomics Consortium"/>
            <person name="Kohler A."/>
            <person name="Kuo A."/>
            <person name="Nagy L.G."/>
            <person name="Floudas D."/>
            <person name="Copeland A."/>
            <person name="Barry K.W."/>
            <person name="Cichocki N."/>
            <person name="Veneault-Fourrey C."/>
            <person name="LaButti K."/>
            <person name="Lindquist E.A."/>
            <person name="Lipzen A."/>
            <person name="Lundell T."/>
            <person name="Morin E."/>
            <person name="Murat C."/>
            <person name="Riley R."/>
            <person name="Ohm R."/>
            <person name="Sun H."/>
            <person name="Tunlid A."/>
            <person name="Henrissat B."/>
            <person name="Grigoriev I.V."/>
            <person name="Hibbett D.S."/>
            <person name="Martin F."/>
        </authorList>
    </citation>
    <scope>NUCLEOTIDE SEQUENCE [LARGE SCALE GENOMIC DNA]</scope>
    <source>
        <strain evidence="4">Ve08.2h10</strain>
    </source>
</reference>
<dbReference type="Proteomes" id="UP000054538">
    <property type="component" value="Unassembled WGS sequence"/>
</dbReference>
<gene>
    <name evidence="3" type="ORF">PAXRUDRAFT_694367</name>
</gene>
<dbReference type="EMBL" id="KN825559">
    <property type="protein sequence ID" value="KIK86019.1"/>
    <property type="molecule type" value="Genomic_DNA"/>
</dbReference>
<feature type="transmembrane region" description="Helical" evidence="2">
    <location>
        <begin position="72"/>
        <end position="94"/>
    </location>
</feature>
<evidence type="ECO:0000256" key="2">
    <source>
        <dbReference type="SAM" id="Phobius"/>
    </source>
</evidence>
<name>A0A0D0DRB4_9AGAM</name>
<protein>
    <submittedName>
        <fullName evidence="3">Uncharacterized protein</fullName>
    </submittedName>
</protein>
<sequence length="318" mass="33545">MVRAAAASWVCYQSLNDTRVMPHGCHAVFVTLALGSMRPHSTTCTSVQLQVAELLPPTIRDMRWAPDIAPRAGFYVAATVSGIVAACVITEFILTHRRRGSRNPRLVLPHSHDIGDGGEKHDTKAGSDSLDPNAIYDTSSSSTSSSRGFVESRSSEQTLYLPTPASEYPLPAHDEGTRPSLSVGTSVATNPTSTLLQLRIPSPSLASSLADGPAPATNMSPSDSTSPASPEATFFSPLSSPGGWSVLGSEDDTTSDDGNYDAQLKSSAAREAENAPLASVLSPSAHTSARRVRAHDQSSASHLSFAELGSRMAGDWRE</sequence>
<keyword evidence="4" id="KW-1185">Reference proteome</keyword>
<dbReference type="AlphaFoldDB" id="A0A0D0DRB4"/>
<dbReference type="OrthoDB" id="2687645at2759"/>
<feature type="compositionally biased region" description="Polar residues" evidence="1">
    <location>
        <begin position="217"/>
        <end position="228"/>
    </location>
</feature>
<feature type="compositionally biased region" description="Low complexity" evidence="1">
    <location>
        <begin position="138"/>
        <end position="156"/>
    </location>
</feature>
<evidence type="ECO:0000313" key="3">
    <source>
        <dbReference type="EMBL" id="KIK86019.1"/>
    </source>
</evidence>
<feature type="compositionally biased region" description="Polar residues" evidence="1">
    <location>
        <begin position="179"/>
        <end position="188"/>
    </location>
</feature>
<feature type="compositionally biased region" description="Basic and acidic residues" evidence="1">
    <location>
        <begin position="110"/>
        <end position="125"/>
    </location>
</feature>
<accession>A0A0D0DRB4</accession>
<keyword evidence="2" id="KW-0472">Membrane</keyword>
<reference evidence="3 4" key="1">
    <citation type="submission" date="2014-04" db="EMBL/GenBank/DDBJ databases">
        <authorList>
            <consortium name="DOE Joint Genome Institute"/>
            <person name="Kuo A."/>
            <person name="Kohler A."/>
            <person name="Jargeat P."/>
            <person name="Nagy L.G."/>
            <person name="Floudas D."/>
            <person name="Copeland A."/>
            <person name="Barry K.W."/>
            <person name="Cichocki N."/>
            <person name="Veneault-Fourrey C."/>
            <person name="LaButti K."/>
            <person name="Lindquist E.A."/>
            <person name="Lipzen A."/>
            <person name="Lundell T."/>
            <person name="Morin E."/>
            <person name="Murat C."/>
            <person name="Sun H."/>
            <person name="Tunlid A."/>
            <person name="Henrissat B."/>
            <person name="Grigoriev I.V."/>
            <person name="Hibbett D.S."/>
            <person name="Martin F."/>
            <person name="Nordberg H.P."/>
            <person name="Cantor M.N."/>
            <person name="Hua S.X."/>
        </authorList>
    </citation>
    <scope>NUCLEOTIDE SEQUENCE [LARGE SCALE GENOMIC DNA]</scope>
    <source>
        <strain evidence="3 4">Ve08.2h10</strain>
    </source>
</reference>
<feature type="compositionally biased region" description="Acidic residues" evidence="1">
    <location>
        <begin position="249"/>
        <end position="259"/>
    </location>
</feature>
<evidence type="ECO:0000256" key="1">
    <source>
        <dbReference type="SAM" id="MobiDB-lite"/>
    </source>
</evidence>
<keyword evidence="2" id="KW-0812">Transmembrane</keyword>
<proteinExistence type="predicted"/>
<dbReference type="InParanoid" id="A0A0D0DRB4"/>